<name>A0ABD0ZPE8_CARAN</name>
<evidence type="ECO:0000259" key="1">
    <source>
        <dbReference type="Pfam" id="PF03478"/>
    </source>
</evidence>
<keyword evidence="3" id="KW-1185">Reference proteome</keyword>
<reference evidence="2 3" key="1">
    <citation type="submission" date="2024-04" db="EMBL/GenBank/DDBJ databases">
        <title>Genome assembly C_amara_ONT_v2.</title>
        <authorList>
            <person name="Yant L."/>
            <person name="Moore C."/>
            <person name="Slenker M."/>
        </authorList>
    </citation>
    <scope>NUCLEOTIDE SEQUENCE [LARGE SCALE GENOMIC DNA]</scope>
    <source>
        <tissue evidence="2">Leaf</tissue>
    </source>
</reference>
<dbReference type="Proteomes" id="UP001558713">
    <property type="component" value="Unassembled WGS sequence"/>
</dbReference>
<accession>A0ABD0ZPE8</accession>
<dbReference type="EMBL" id="JBANAX010000702">
    <property type="protein sequence ID" value="KAL1196528.1"/>
    <property type="molecule type" value="Genomic_DNA"/>
</dbReference>
<proteinExistence type="predicted"/>
<feature type="domain" description="KIB1-4 beta-propeller" evidence="1">
    <location>
        <begin position="6"/>
        <end position="105"/>
    </location>
</feature>
<dbReference type="PANTHER" id="PTHR44259:SF89">
    <property type="entry name" value="DUF295 DOMAIN-CONTAINING PROTEIN-RELATED"/>
    <property type="match status" value="1"/>
</dbReference>
<organism evidence="2 3">
    <name type="scientific">Cardamine amara subsp. amara</name>
    <dbReference type="NCBI Taxonomy" id="228776"/>
    <lineage>
        <taxon>Eukaryota</taxon>
        <taxon>Viridiplantae</taxon>
        <taxon>Streptophyta</taxon>
        <taxon>Embryophyta</taxon>
        <taxon>Tracheophyta</taxon>
        <taxon>Spermatophyta</taxon>
        <taxon>Magnoliopsida</taxon>
        <taxon>eudicotyledons</taxon>
        <taxon>Gunneridae</taxon>
        <taxon>Pentapetalae</taxon>
        <taxon>rosids</taxon>
        <taxon>malvids</taxon>
        <taxon>Brassicales</taxon>
        <taxon>Brassicaceae</taxon>
        <taxon>Cardamineae</taxon>
        <taxon>Cardamine</taxon>
    </lineage>
</organism>
<dbReference type="PANTHER" id="PTHR44259">
    <property type="entry name" value="OS07G0183000 PROTEIN-RELATED"/>
    <property type="match status" value="1"/>
</dbReference>
<dbReference type="InterPro" id="IPR005174">
    <property type="entry name" value="KIB1-4_b-propeller"/>
</dbReference>
<dbReference type="Pfam" id="PF03478">
    <property type="entry name" value="Beta-prop_KIB1-4"/>
    <property type="match status" value="1"/>
</dbReference>
<dbReference type="InterPro" id="IPR050942">
    <property type="entry name" value="F-box_BR-signaling"/>
</dbReference>
<protein>
    <recommendedName>
        <fullName evidence="1">KIB1-4 beta-propeller domain-containing protein</fullName>
    </recommendedName>
</protein>
<dbReference type="AlphaFoldDB" id="A0ABD0ZPE8"/>
<gene>
    <name evidence="2" type="ORF">V5N11_023218</name>
</gene>
<evidence type="ECO:0000313" key="2">
    <source>
        <dbReference type="EMBL" id="KAL1196528.1"/>
    </source>
</evidence>
<comment type="caution">
    <text evidence="2">The sequence shown here is derived from an EMBL/GenBank/DDBJ whole genome shotgun (WGS) entry which is preliminary data.</text>
</comment>
<sequence>MLDKCFMSKHLVESPSGELFLVNWYSQCIHAEEKDGQVEGIESKTKRFMVFKEDEISKDFCYTEDIVDLCIFVGEGEAFCLTASMYPRLKPNSIYYIGHGLGSYDITSGTVHSFDFPLAPMFIHAPFWIPSHL</sequence>
<evidence type="ECO:0000313" key="3">
    <source>
        <dbReference type="Proteomes" id="UP001558713"/>
    </source>
</evidence>